<comment type="caution">
    <text evidence="1">The sequence shown here is derived from an EMBL/GenBank/DDBJ whole genome shotgun (WGS) entry which is preliminary data.</text>
</comment>
<protein>
    <submittedName>
        <fullName evidence="1">Uncharacterized protein</fullName>
    </submittedName>
</protein>
<evidence type="ECO:0000313" key="2">
    <source>
        <dbReference type="Proteomes" id="UP000762676"/>
    </source>
</evidence>
<name>A0AAV4I1X1_9GAST</name>
<reference evidence="1 2" key="1">
    <citation type="journal article" date="2021" name="Elife">
        <title>Chloroplast acquisition without the gene transfer in kleptoplastic sea slugs, Plakobranchus ocellatus.</title>
        <authorList>
            <person name="Maeda T."/>
            <person name="Takahashi S."/>
            <person name="Yoshida T."/>
            <person name="Shimamura S."/>
            <person name="Takaki Y."/>
            <person name="Nagai Y."/>
            <person name="Toyoda A."/>
            <person name="Suzuki Y."/>
            <person name="Arimoto A."/>
            <person name="Ishii H."/>
            <person name="Satoh N."/>
            <person name="Nishiyama T."/>
            <person name="Hasebe M."/>
            <person name="Maruyama T."/>
            <person name="Minagawa J."/>
            <person name="Obokata J."/>
            <person name="Shigenobu S."/>
        </authorList>
    </citation>
    <scope>NUCLEOTIDE SEQUENCE [LARGE SCALE GENOMIC DNA]</scope>
</reference>
<proteinExistence type="predicted"/>
<evidence type="ECO:0000313" key="1">
    <source>
        <dbReference type="EMBL" id="GFS02996.1"/>
    </source>
</evidence>
<sequence length="123" mass="13789">MRTITTISKSKVVTQSPPQCYLLSFLSSKITADVEQKTHAFVVVHAEVELESRLRQDILTQSLELIPVIPDNSNPLTDMQSTGDDQKHNHPGYCPLRLQKTTAASSSTQEKLELMGLMVECRY</sequence>
<keyword evidence="2" id="KW-1185">Reference proteome</keyword>
<dbReference type="Proteomes" id="UP000762676">
    <property type="component" value="Unassembled WGS sequence"/>
</dbReference>
<dbReference type="AlphaFoldDB" id="A0AAV4I1X1"/>
<gene>
    <name evidence="1" type="ORF">ElyMa_001137200</name>
</gene>
<accession>A0AAV4I1X1</accession>
<dbReference type="EMBL" id="BMAT01002256">
    <property type="protein sequence ID" value="GFS02996.1"/>
    <property type="molecule type" value="Genomic_DNA"/>
</dbReference>
<organism evidence="1 2">
    <name type="scientific">Elysia marginata</name>
    <dbReference type="NCBI Taxonomy" id="1093978"/>
    <lineage>
        <taxon>Eukaryota</taxon>
        <taxon>Metazoa</taxon>
        <taxon>Spiralia</taxon>
        <taxon>Lophotrochozoa</taxon>
        <taxon>Mollusca</taxon>
        <taxon>Gastropoda</taxon>
        <taxon>Heterobranchia</taxon>
        <taxon>Euthyneura</taxon>
        <taxon>Panpulmonata</taxon>
        <taxon>Sacoglossa</taxon>
        <taxon>Placobranchoidea</taxon>
        <taxon>Plakobranchidae</taxon>
        <taxon>Elysia</taxon>
    </lineage>
</organism>